<dbReference type="InterPro" id="IPR043519">
    <property type="entry name" value="NT_sf"/>
</dbReference>
<evidence type="ECO:0000256" key="7">
    <source>
        <dbReference type="ARBA" id="ARBA00022840"/>
    </source>
</evidence>
<dbReference type="OrthoDB" id="9809668at2"/>
<reference evidence="11 12" key="1">
    <citation type="submission" date="2019-01" db="EMBL/GenBank/DDBJ databases">
        <title>Complete genome sequencing of Aequorivita sp. H23M31.</title>
        <authorList>
            <person name="Bae J.-W."/>
        </authorList>
    </citation>
    <scope>NUCLEOTIDE SEQUENCE [LARGE SCALE GENOMIC DNA]</scope>
    <source>
        <strain evidence="11 12">H23M31</strain>
    </source>
</reference>
<dbReference type="GO" id="GO:0046872">
    <property type="term" value="F:metal ion binding"/>
    <property type="evidence" value="ECO:0007669"/>
    <property type="project" value="UniProtKB-KW"/>
</dbReference>
<evidence type="ECO:0000256" key="3">
    <source>
        <dbReference type="ARBA" id="ARBA00022679"/>
    </source>
</evidence>
<accession>A0A410G3K1</accession>
<sequence>MNPEINKIIIETLLPIEPKQIAVFGSYARGEMTEESDIDVLYDFKKCISLFDLVGMKLDLEERLKRKIDLVSKKGLKEWIKPFVMRDLNTIYEKD</sequence>
<keyword evidence="8" id="KW-0460">Magnesium</keyword>
<evidence type="ECO:0000313" key="12">
    <source>
        <dbReference type="Proteomes" id="UP000285517"/>
    </source>
</evidence>
<gene>
    <name evidence="11" type="ORF">EI546_09035</name>
</gene>
<dbReference type="AlphaFoldDB" id="A0A410G3K1"/>
<dbReference type="SUPFAM" id="SSF81301">
    <property type="entry name" value="Nucleotidyltransferase"/>
    <property type="match status" value="1"/>
</dbReference>
<dbReference type="PANTHER" id="PTHR33571">
    <property type="entry name" value="SSL8005 PROTEIN"/>
    <property type="match status" value="1"/>
</dbReference>
<dbReference type="KEGG" id="aev:EI546_09035"/>
<comment type="cofactor">
    <cofactor evidence="1">
        <name>Mg(2+)</name>
        <dbReference type="ChEBI" id="CHEBI:18420"/>
    </cofactor>
</comment>
<dbReference type="InterPro" id="IPR002934">
    <property type="entry name" value="Polymerase_NTP_transf_dom"/>
</dbReference>
<evidence type="ECO:0000256" key="9">
    <source>
        <dbReference type="ARBA" id="ARBA00038276"/>
    </source>
</evidence>
<feature type="domain" description="Polymerase nucleotidyl transferase" evidence="10">
    <location>
        <begin position="12"/>
        <end position="78"/>
    </location>
</feature>
<evidence type="ECO:0000313" key="11">
    <source>
        <dbReference type="EMBL" id="QAA81854.1"/>
    </source>
</evidence>
<proteinExistence type="inferred from homology"/>
<dbReference type="GO" id="GO:0016779">
    <property type="term" value="F:nucleotidyltransferase activity"/>
    <property type="evidence" value="ECO:0007669"/>
    <property type="project" value="UniProtKB-KW"/>
</dbReference>
<evidence type="ECO:0000256" key="6">
    <source>
        <dbReference type="ARBA" id="ARBA00022741"/>
    </source>
</evidence>
<dbReference type="PANTHER" id="PTHR33571:SF14">
    <property type="entry name" value="PROTEIN ADENYLYLTRANSFERASE MJ0435-RELATED"/>
    <property type="match status" value="1"/>
</dbReference>
<keyword evidence="3 11" id="KW-0808">Transferase</keyword>
<dbReference type="InterPro" id="IPR052038">
    <property type="entry name" value="Type-VII_TA_antitoxin"/>
</dbReference>
<dbReference type="GO" id="GO:0005524">
    <property type="term" value="F:ATP binding"/>
    <property type="evidence" value="ECO:0007669"/>
    <property type="project" value="UniProtKB-KW"/>
</dbReference>
<dbReference type="EMBL" id="CP034951">
    <property type="protein sequence ID" value="QAA81854.1"/>
    <property type="molecule type" value="Genomic_DNA"/>
</dbReference>
<dbReference type="Proteomes" id="UP000285517">
    <property type="component" value="Chromosome"/>
</dbReference>
<dbReference type="Pfam" id="PF01909">
    <property type="entry name" value="NTP_transf_2"/>
    <property type="match status" value="1"/>
</dbReference>
<evidence type="ECO:0000256" key="4">
    <source>
        <dbReference type="ARBA" id="ARBA00022695"/>
    </source>
</evidence>
<evidence type="ECO:0000256" key="8">
    <source>
        <dbReference type="ARBA" id="ARBA00022842"/>
    </source>
</evidence>
<evidence type="ECO:0000256" key="1">
    <source>
        <dbReference type="ARBA" id="ARBA00001946"/>
    </source>
</evidence>
<evidence type="ECO:0000259" key="10">
    <source>
        <dbReference type="Pfam" id="PF01909"/>
    </source>
</evidence>
<dbReference type="RefSeq" id="WP_128250235.1">
    <property type="nucleotide sequence ID" value="NZ_CP034951.1"/>
</dbReference>
<name>A0A410G3K1_9FLAO</name>
<keyword evidence="2" id="KW-1277">Toxin-antitoxin system</keyword>
<comment type="similarity">
    <text evidence="9">Belongs to the MntA antitoxin family.</text>
</comment>
<dbReference type="Gene3D" id="3.30.460.10">
    <property type="entry name" value="Beta Polymerase, domain 2"/>
    <property type="match status" value="1"/>
</dbReference>
<keyword evidence="4" id="KW-0548">Nucleotidyltransferase</keyword>
<evidence type="ECO:0000256" key="5">
    <source>
        <dbReference type="ARBA" id="ARBA00022723"/>
    </source>
</evidence>
<keyword evidence="7" id="KW-0067">ATP-binding</keyword>
<keyword evidence="12" id="KW-1185">Reference proteome</keyword>
<keyword evidence="6" id="KW-0547">Nucleotide-binding</keyword>
<dbReference type="CDD" id="cd05403">
    <property type="entry name" value="NT_KNTase_like"/>
    <property type="match status" value="1"/>
</dbReference>
<evidence type="ECO:0000256" key="2">
    <source>
        <dbReference type="ARBA" id="ARBA00022649"/>
    </source>
</evidence>
<protein>
    <submittedName>
        <fullName evidence="11">Nucleotidyltransferase</fullName>
    </submittedName>
</protein>
<organism evidence="11 12">
    <name type="scientific">Aequorivita ciconiae</name>
    <dbReference type="NCBI Taxonomy" id="2494375"/>
    <lineage>
        <taxon>Bacteria</taxon>
        <taxon>Pseudomonadati</taxon>
        <taxon>Bacteroidota</taxon>
        <taxon>Flavobacteriia</taxon>
        <taxon>Flavobacteriales</taxon>
        <taxon>Flavobacteriaceae</taxon>
        <taxon>Aequorivita</taxon>
    </lineage>
</organism>
<keyword evidence="5" id="KW-0479">Metal-binding</keyword>